<dbReference type="Gene3D" id="3.30.565.10">
    <property type="entry name" value="Histidine kinase-like ATPase, C-terminal domain"/>
    <property type="match status" value="1"/>
</dbReference>
<feature type="domain" description="PAS" evidence="7">
    <location>
        <begin position="134"/>
        <end position="204"/>
    </location>
</feature>
<evidence type="ECO:0000259" key="8">
    <source>
        <dbReference type="PROSITE" id="PS50113"/>
    </source>
</evidence>
<proteinExistence type="predicted"/>
<evidence type="ECO:0000256" key="3">
    <source>
        <dbReference type="ARBA" id="ARBA00022553"/>
    </source>
</evidence>
<dbReference type="SUPFAM" id="SSF55874">
    <property type="entry name" value="ATPase domain of HSP90 chaperone/DNA topoisomerase II/histidine kinase"/>
    <property type="match status" value="1"/>
</dbReference>
<dbReference type="NCBIfam" id="TIGR00229">
    <property type="entry name" value="sensory_box"/>
    <property type="match status" value="1"/>
</dbReference>
<dbReference type="PROSITE" id="PS50109">
    <property type="entry name" value="HIS_KIN"/>
    <property type="match status" value="1"/>
</dbReference>
<keyword evidence="5" id="KW-0418">Kinase</keyword>
<dbReference type="InterPro" id="IPR036890">
    <property type="entry name" value="HATPase_C_sf"/>
</dbReference>
<protein>
    <recommendedName>
        <fullName evidence="2">histidine kinase</fullName>
        <ecNumber evidence="2">2.7.13.3</ecNumber>
    </recommendedName>
</protein>
<dbReference type="SMART" id="SM00387">
    <property type="entry name" value="HATPase_c"/>
    <property type="match status" value="1"/>
</dbReference>
<dbReference type="InterPro" id="IPR005467">
    <property type="entry name" value="His_kinase_dom"/>
</dbReference>
<dbReference type="InterPro" id="IPR000700">
    <property type="entry name" value="PAS-assoc_C"/>
</dbReference>
<dbReference type="PRINTS" id="PR00344">
    <property type="entry name" value="BCTRLSENSOR"/>
</dbReference>
<accession>A0ABM7UNZ9</accession>
<evidence type="ECO:0000256" key="1">
    <source>
        <dbReference type="ARBA" id="ARBA00000085"/>
    </source>
</evidence>
<dbReference type="PROSITE" id="PS50113">
    <property type="entry name" value="PAC"/>
    <property type="match status" value="1"/>
</dbReference>
<dbReference type="Gene3D" id="3.30.450.20">
    <property type="entry name" value="PAS domain"/>
    <property type="match status" value="1"/>
</dbReference>
<keyword evidence="3" id="KW-0597">Phosphoprotein</keyword>
<dbReference type="RefSeq" id="WP_109022404.1">
    <property type="nucleotide sequence ID" value="NZ_AP025029.1"/>
</dbReference>
<dbReference type="InterPro" id="IPR052162">
    <property type="entry name" value="Sensor_kinase/Photoreceptor"/>
</dbReference>
<organism evidence="9 10">
    <name type="scientific">Leptospira kobayashii</name>
    <dbReference type="NCBI Taxonomy" id="1917830"/>
    <lineage>
        <taxon>Bacteria</taxon>
        <taxon>Pseudomonadati</taxon>
        <taxon>Spirochaetota</taxon>
        <taxon>Spirochaetia</taxon>
        <taxon>Leptospirales</taxon>
        <taxon>Leptospiraceae</taxon>
        <taxon>Leptospira</taxon>
    </lineage>
</organism>
<reference evidence="9 10" key="1">
    <citation type="submission" date="2021-08" db="EMBL/GenBank/DDBJ databases">
        <title>Complete genome sequence of Leptospira kobayashii strain E30.</title>
        <authorList>
            <person name="Nakao R."/>
            <person name="Nakamura S."/>
            <person name="Masuzawa T."/>
            <person name="Koizumi N."/>
        </authorList>
    </citation>
    <scope>NUCLEOTIDE SEQUENCE [LARGE SCALE GENOMIC DNA]</scope>
    <source>
        <strain evidence="9 10">E30</strain>
    </source>
</reference>
<evidence type="ECO:0000256" key="5">
    <source>
        <dbReference type="ARBA" id="ARBA00022777"/>
    </source>
</evidence>
<sequence>MNLSPGLTDLLSLQIDSALELNGEGIWFENESLPKGKFFDQIKSSSGQPIYLDWEDAYKNEFFYHLKNLKTKGNSTKWFYFGTAQNEETSFLLNLCRVEDSDKLILFATIVPLSAFSHVRDKLTLSISDQIQESEEKFRKTFYNSSIGIALVSPNGNWMDVNDAVCVMLGYSGEELRELTFQDITHPEDLDGDLELLGQTLRGEMSSYNLEKRYIHKNGKIVHALLSVSLVRSSSGEPKFFISQLINMTETKELFLDLERKNRLLEVTSSDLEKKIDQLEEFNRIVAHNLRGSIGNVVSLVALLKEGGQDVDPVEVIGLLDDSGRAVLENLQTLMKVLEVRANHGVEFEELNFQKTLQSVLSILSGNIRNKRAKISYDFQIPSVFYPKVYLESIFYNLLDNALKYSHPGTELKISISTYMENDKTVLSVKDNGLGINLKLYGDQIFKYKKIFHRGFESNGVGLFMTKNQIETFGGSIDVQSTVGEGSTFTVSFI</sequence>
<dbReference type="CDD" id="cd00130">
    <property type="entry name" value="PAS"/>
    <property type="match status" value="1"/>
</dbReference>
<dbReference type="InterPro" id="IPR035965">
    <property type="entry name" value="PAS-like_dom_sf"/>
</dbReference>
<evidence type="ECO:0000259" key="6">
    <source>
        <dbReference type="PROSITE" id="PS50109"/>
    </source>
</evidence>
<dbReference type="InterPro" id="IPR003594">
    <property type="entry name" value="HATPase_dom"/>
</dbReference>
<evidence type="ECO:0000313" key="9">
    <source>
        <dbReference type="EMBL" id="BDA80780.1"/>
    </source>
</evidence>
<dbReference type="PANTHER" id="PTHR43304">
    <property type="entry name" value="PHYTOCHROME-LIKE PROTEIN CPH1"/>
    <property type="match status" value="1"/>
</dbReference>
<name>A0ABM7UNZ9_9LEPT</name>
<dbReference type="InterPro" id="IPR000014">
    <property type="entry name" value="PAS"/>
</dbReference>
<dbReference type="InterPro" id="IPR013655">
    <property type="entry name" value="PAS_fold_3"/>
</dbReference>
<dbReference type="InterPro" id="IPR001610">
    <property type="entry name" value="PAC"/>
</dbReference>
<evidence type="ECO:0000313" key="10">
    <source>
        <dbReference type="Proteomes" id="UP000245263"/>
    </source>
</evidence>
<dbReference type="SUPFAM" id="SSF55785">
    <property type="entry name" value="PYP-like sensor domain (PAS domain)"/>
    <property type="match status" value="1"/>
</dbReference>
<feature type="domain" description="Histidine kinase" evidence="6">
    <location>
        <begin position="285"/>
        <end position="494"/>
    </location>
</feature>
<keyword evidence="4" id="KW-0808">Transferase</keyword>
<dbReference type="PROSITE" id="PS50112">
    <property type="entry name" value="PAS"/>
    <property type="match status" value="1"/>
</dbReference>
<dbReference type="InterPro" id="IPR004358">
    <property type="entry name" value="Sig_transdc_His_kin-like_C"/>
</dbReference>
<dbReference type="EC" id="2.7.13.3" evidence="2"/>
<comment type="catalytic activity">
    <reaction evidence="1">
        <text>ATP + protein L-histidine = ADP + protein N-phospho-L-histidine.</text>
        <dbReference type="EC" id="2.7.13.3"/>
    </reaction>
</comment>
<dbReference type="SMART" id="SM00091">
    <property type="entry name" value="PAS"/>
    <property type="match status" value="1"/>
</dbReference>
<dbReference type="Pfam" id="PF02518">
    <property type="entry name" value="HATPase_c"/>
    <property type="match status" value="1"/>
</dbReference>
<evidence type="ECO:0000256" key="2">
    <source>
        <dbReference type="ARBA" id="ARBA00012438"/>
    </source>
</evidence>
<keyword evidence="10" id="KW-1185">Reference proteome</keyword>
<dbReference type="Pfam" id="PF08447">
    <property type="entry name" value="PAS_3"/>
    <property type="match status" value="1"/>
</dbReference>
<dbReference type="EMBL" id="AP025029">
    <property type="protein sequence ID" value="BDA80780.1"/>
    <property type="molecule type" value="Genomic_DNA"/>
</dbReference>
<evidence type="ECO:0000259" key="7">
    <source>
        <dbReference type="PROSITE" id="PS50112"/>
    </source>
</evidence>
<feature type="domain" description="PAC" evidence="8">
    <location>
        <begin position="208"/>
        <end position="260"/>
    </location>
</feature>
<gene>
    <name evidence="9" type="ORF">LPTSP3_g37100</name>
</gene>
<dbReference type="SMART" id="SM00086">
    <property type="entry name" value="PAC"/>
    <property type="match status" value="1"/>
</dbReference>
<evidence type="ECO:0000256" key="4">
    <source>
        <dbReference type="ARBA" id="ARBA00022679"/>
    </source>
</evidence>
<dbReference type="PANTHER" id="PTHR43304:SF1">
    <property type="entry name" value="PAC DOMAIN-CONTAINING PROTEIN"/>
    <property type="match status" value="1"/>
</dbReference>
<dbReference type="Proteomes" id="UP000245263">
    <property type="component" value="Chromosome 2"/>
</dbReference>